<dbReference type="SUPFAM" id="SSF143975">
    <property type="entry name" value="IlvD/EDD N-terminal domain-like"/>
    <property type="match status" value="1"/>
</dbReference>
<dbReference type="Gene3D" id="3.50.30.80">
    <property type="entry name" value="IlvD/EDD C-terminal domain-like"/>
    <property type="match status" value="1"/>
</dbReference>
<sequence>MTEKKTPLRSAQWFGTADKNGFMYRSWMKNQGIPDHEFQGKPIIGICNTWSELTPCNAHFRKIAEHVKKGVLEAGGFPVEFPVFSSGESNLRPTAMLTRNLASMDVEEAIRGNPVDAVVLLTGCDKTTPALLMGAASCDVPAIVVTGGPMLNGKHKGKDIGSGTVVWQMHEAYKGGQISLDEFLSAEAGMSRSAGTCNTMGTASTMACMAEALGTSLPHNAAIPAVDSRRYVLAHLSGMRIVDMVHEDLRLSKILTREAFENAIKVNAAIGGSTNAVIHLKAIAGRIGVELDLEDWTRVGKGTPTLVDLQPSGRFLMEDFYYAGGLPAVIRRLGEAGLLPNPEALTANGKSLWSNCQASPQYNDEVIRPLDKPLVDDGGLCILRGNLSPRGAVLKPSAATPELMQHRGRAVVFENFDDYKARIADPDLDVDETCVLVLKNAGPKGYPGMAEVGNMGLPPKVLAKGISDMVRISDARMSGTAYGTVVLHVAPEAAAGGPLAAVRNGDFIELDCANGRLHLDISDEELAGRLADLKPDTSAKIFDSGYARLYVDHVMQADQGCDFDFLVGCRGSAVPRHSH</sequence>
<evidence type="ECO:0000256" key="2">
    <source>
        <dbReference type="ARBA" id="ARBA00022723"/>
    </source>
</evidence>
<comment type="similarity">
    <text evidence="1">Belongs to the IlvD/Edd family.</text>
</comment>
<keyword evidence="3" id="KW-0408">Iron</keyword>
<dbReference type="Proteomes" id="UP000015503">
    <property type="component" value="Chromosome"/>
</dbReference>
<dbReference type="InterPro" id="IPR052352">
    <property type="entry name" value="Sugar_Degrad_Dehydratases"/>
</dbReference>
<keyword evidence="2" id="KW-0479">Metal-binding</keyword>
<dbReference type="STRING" id="1245471.PCA10_33770"/>
<dbReference type="NCBIfam" id="NF009560">
    <property type="entry name" value="PRK13017.1"/>
    <property type="match status" value="1"/>
</dbReference>
<accession>S6BIT6</accession>
<name>S6BIT6_METRE</name>
<dbReference type="SUPFAM" id="SSF52016">
    <property type="entry name" value="LeuD/IlvD-like"/>
    <property type="match status" value="1"/>
</dbReference>
<evidence type="ECO:0000256" key="1">
    <source>
        <dbReference type="ARBA" id="ARBA00006486"/>
    </source>
</evidence>
<keyword evidence="5 8" id="KW-0456">Lyase</keyword>
<evidence type="ECO:0000259" key="7">
    <source>
        <dbReference type="Pfam" id="PF24877"/>
    </source>
</evidence>
<dbReference type="eggNOG" id="COG0129">
    <property type="taxonomic scope" value="Bacteria"/>
</dbReference>
<dbReference type="GO" id="GO:0051536">
    <property type="term" value="F:iron-sulfur cluster binding"/>
    <property type="evidence" value="ECO:0007669"/>
    <property type="project" value="UniProtKB-KW"/>
</dbReference>
<dbReference type="Pfam" id="PF00920">
    <property type="entry name" value="ILVD_EDD_N"/>
    <property type="match status" value="1"/>
</dbReference>
<reference evidence="8 9" key="1">
    <citation type="journal article" date="2013" name="Genome Announc.">
        <title>Complete Genome Sequence of the Carbazole Degrader Pseudomonas resinovorans Strain CA10 (NBRC 106553).</title>
        <authorList>
            <person name="Shintani M."/>
            <person name="Hosoyama A."/>
            <person name="Ohji S."/>
            <person name="Tsuchikane K."/>
            <person name="Takarada H."/>
            <person name="Yamazoe A."/>
            <person name="Fujita N."/>
            <person name="Nojiri H."/>
        </authorList>
    </citation>
    <scope>NUCLEOTIDE SEQUENCE [LARGE SCALE GENOMIC DNA]</scope>
    <source>
        <strain evidence="8 9">NBRC 106553</strain>
    </source>
</reference>
<keyword evidence="9" id="KW-1185">Reference proteome</keyword>
<protein>
    <submittedName>
        <fullName evidence="8">Dihydroxy-acid dehydratase</fullName>
        <ecNumber evidence="8">4.2.1.9</ecNumber>
    </submittedName>
</protein>
<dbReference type="PATRIC" id="fig|1245471.3.peg.3414"/>
<dbReference type="OrthoDB" id="9807077at2"/>
<dbReference type="GO" id="GO:0046872">
    <property type="term" value="F:metal ion binding"/>
    <property type="evidence" value="ECO:0007669"/>
    <property type="project" value="UniProtKB-KW"/>
</dbReference>
<proteinExistence type="inferred from homology"/>
<evidence type="ECO:0000256" key="4">
    <source>
        <dbReference type="ARBA" id="ARBA00023014"/>
    </source>
</evidence>
<evidence type="ECO:0000256" key="5">
    <source>
        <dbReference type="ARBA" id="ARBA00023239"/>
    </source>
</evidence>
<evidence type="ECO:0000313" key="8">
    <source>
        <dbReference type="EMBL" id="BAN49109.1"/>
    </source>
</evidence>
<dbReference type="InterPro" id="IPR000581">
    <property type="entry name" value="ILV_EDD_N"/>
</dbReference>
<dbReference type="EMBL" id="AP013068">
    <property type="protein sequence ID" value="BAN49109.1"/>
    <property type="molecule type" value="Genomic_DNA"/>
</dbReference>
<dbReference type="KEGG" id="pre:PCA10_33770"/>
<dbReference type="HOGENOM" id="CLU_014271_3_1_6"/>
<gene>
    <name evidence="8" type="primary">ilvD</name>
    <name evidence="8" type="ORF">PCA10_33770</name>
</gene>
<dbReference type="EC" id="4.2.1.9" evidence="8"/>
<dbReference type="FunFam" id="3.50.30.80:FF:000001">
    <property type="entry name" value="Dihydroxy-acid dehydratase"/>
    <property type="match status" value="1"/>
</dbReference>
<dbReference type="InterPro" id="IPR042096">
    <property type="entry name" value="Dihydro-acid_dehy_C"/>
</dbReference>
<organism evidence="8 9">
    <name type="scientific">Metapseudomonas resinovorans NBRC 106553</name>
    <dbReference type="NCBI Taxonomy" id="1245471"/>
    <lineage>
        <taxon>Bacteria</taxon>
        <taxon>Pseudomonadati</taxon>
        <taxon>Pseudomonadota</taxon>
        <taxon>Gammaproteobacteria</taxon>
        <taxon>Pseudomonadales</taxon>
        <taxon>Pseudomonadaceae</taxon>
        <taxon>Metapseudomonas</taxon>
    </lineage>
</organism>
<dbReference type="PANTHER" id="PTHR43183:SF1">
    <property type="entry name" value="HYPOTHETICAL DIHYDROXY-ACID DEHYDRATASE (EUROFUNG)-RELATED"/>
    <property type="match status" value="1"/>
</dbReference>
<dbReference type="InterPro" id="IPR056740">
    <property type="entry name" value="ILV_EDD_C"/>
</dbReference>
<feature type="domain" description="Dihydroxy-acid/6-phosphogluconate dehydratase N-terminal" evidence="6">
    <location>
        <begin position="41"/>
        <end position="353"/>
    </location>
</feature>
<evidence type="ECO:0000256" key="3">
    <source>
        <dbReference type="ARBA" id="ARBA00023004"/>
    </source>
</evidence>
<dbReference type="GO" id="GO:0004160">
    <property type="term" value="F:dihydroxy-acid dehydratase activity"/>
    <property type="evidence" value="ECO:0007669"/>
    <property type="project" value="UniProtKB-EC"/>
</dbReference>
<evidence type="ECO:0000259" key="6">
    <source>
        <dbReference type="Pfam" id="PF00920"/>
    </source>
</evidence>
<dbReference type="Pfam" id="PF24877">
    <property type="entry name" value="ILV_EDD_C"/>
    <property type="match status" value="1"/>
</dbReference>
<dbReference type="NCBIfam" id="NF004784">
    <property type="entry name" value="PRK06131.1"/>
    <property type="match status" value="1"/>
</dbReference>
<dbReference type="InterPro" id="IPR020558">
    <property type="entry name" value="DiOHA_6PGluconate_deHydtase_CS"/>
</dbReference>
<keyword evidence="4" id="KW-0411">Iron-sulfur</keyword>
<dbReference type="PANTHER" id="PTHR43183">
    <property type="entry name" value="HYPOTHETICAL DIHYDROXYACID DEHYDRATASE (EUROFUNG)-RELATED"/>
    <property type="match status" value="1"/>
</dbReference>
<dbReference type="AlphaFoldDB" id="S6BIT6"/>
<dbReference type="PROSITE" id="PS00886">
    <property type="entry name" value="ILVD_EDD_1"/>
    <property type="match status" value="1"/>
</dbReference>
<evidence type="ECO:0000313" key="9">
    <source>
        <dbReference type="Proteomes" id="UP000015503"/>
    </source>
</evidence>
<dbReference type="RefSeq" id="WP_016493254.1">
    <property type="nucleotide sequence ID" value="NC_021499.1"/>
</dbReference>
<feature type="domain" description="Dihydroxy-acid/6-phosphogluconate dehydratase C-terminal" evidence="7">
    <location>
        <begin position="365"/>
        <end position="561"/>
    </location>
</feature>
<dbReference type="InterPro" id="IPR037237">
    <property type="entry name" value="IlvD/EDD_N"/>
</dbReference>